<evidence type="ECO:0000256" key="1">
    <source>
        <dbReference type="SAM" id="MobiDB-lite"/>
    </source>
</evidence>
<gene>
    <name evidence="2" type="ORF">SEMRO_792_G203120.1</name>
</gene>
<name>A0A9N8HN34_9STRA</name>
<keyword evidence="3" id="KW-1185">Reference proteome</keyword>
<comment type="caution">
    <text evidence="2">The sequence shown here is derived from an EMBL/GenBank/DDBJ whole genome shotgun (WGS) entry which is preliminary data.</text>
</comment>
<dbReference type="EMBL" id="CAICTM010000791">
    <property type="protein sequence ID" value="CAB9516568.1"/>
    <property type="molecule type" value="Genomic_DNA"/>
</dbReference>
<reference evidence="2" key="1">
    <citation type="submission" date="2020-06" db="EMBL/GenBank/DDBJ databases">
        <authorList>
            <consortium name="Plant Systems Biology data submission"/>
        </authorList>
    </citation>
    <scope>NUCLEOTIDE SEQUENCE</scope>
    <source>
        <strain evidence="2">D6</strain>
    </source>
</reference>
<organism evidence="2 3">
    <name type="scientific">Seminavis robusta</name>
    <dbReference type="NCBI Taxonomy" id="568900"/>
    <lineage>
        <taxon>Eukaryota</taxon>
        <taxon>Sar</taxon>
        <taxon>Stramenopiles</taxon>
        <taxon>Ochrophyta</taxon>
        <taxon>Bacillariophyta</taxon>
        <taxon>Bacillariophyceae</taxon>
        <taxon>Bacillariophycidae</taxon>
        <taxon>Naviculales</taxon>
        <taxon>Naviculaceae</taxon>
        <taxon>Seminavis</taxon>
    </lineage>
</organism>
<accession>A0A9N8HN34</accession>
<protein>
    <submittedName>
        <fullName evidence="2">Uncharacterized protein</fullName>
    </submittedName>
</protein>
<evidence type="ECO:0000313" key="3">
    <source>
        <dbReference type="Proteomes" id="UP001153069"/>
    </source>
</evidence>
<dbReference type="AlphaFoldDB" id="A0A9N8HN34"/>
<evidence type="ECO:0000313" key="2">
    <source>
        <dbReference type="EMBL" id="CAB9516568.1"/>
    </source>
</evidence>
<proteinExistence type="predicted"/>
<sequence>MEVETVTPSAADEPDSSEGKEHLEETLSDDERLPVPDGVKVETVTPSAAAEDEPDSSNGKEPPEKTLSEEEKLLDDLKQVNEGFCQLFGLDQQETNFTWEHFFVAHCGILKEDALEYERHLIAHRLSPEDTLLESLGILVEYGRIPVGDKLKISKTMQRQEDSFRAQEEQAKKNTKVLGLEKYTEFQARQIISLGGGTSKYEIEWGIEQFEDGMLELEKLVAEAMMKNPEAREGFMAGASMGRKERDPAMKLLRSFGYKTFDYTKGKSVTQPTAQTQPVSANPLLEDLLFGTAKSEEDDRRAARLEMYA</sequence>
<dbReference type="Proteomes" id="UP001153069">
    <property type="component" value="Unassembled WGS sequence"/>
</dbReference>
<feature type="region of interest" description="Disordered" evidence="1">
    <location>
        <begin position="1"/>
        <end position="67"/>
    </location>
</feature>
<feature type="compositionally biased region" description="Basic and acidic residues" evidence="1">
    <location>
        <begin position="17"/>
        <end position="34"/>
    </location>
</feature>